<evidence type="ECO:0000313" key="16">
    <source>
        <dbReference type="EMBL" id="WND03624.1"/>
    </source>
</evidence>
<dbReference type="GO" id="GO:0051287">
    <property type="term" value="F:NAD binding"/>
    <property type="evidence" value="ECO:0007669"/>
    <property type="project" value="UniProtKB-UniRule"/>
</dbReference>
<evidence type="ECO:0000256" key="8">
    <source>
        <dbReference type="ARBA" id="ARBA00023154"/>
    </source>
</evidence>
<comment type="similarity">
    <text evidence="1 13">Belongs to the DapB family.</text>
</comment>
<feature type="domain" description="Dihydrodipicolinate reductase C-terminal" evidence="15">
    <location>
        <begin position="125"/>
        <end position="261"/>
    </location>
</feature>
<keyword evidence="5 13" id="KW-0220">Diaminopimelate biosynthesis</keyword>
<keyword evidence="4 13" id="KW-0521">NADP</keyword>
<name>A0AA52HA54_9PROT</name>
<dbReference type="GO" id="GO:0019877">
    <property type="term" value="P:diaminopimelate biosynthetic process"/>
    <property type="evidence" value="ECO:0007669"/>
    <property type="project" value="UniProtKB-UniRule"/>
</dbReference>
<evidence type="ECO:0000256" key="6">
    <source>
        <dbReference type="ARBA" id="ARBA00023002"/>
    </source>
</evidence>
<dbReference type="NCBIfam" id="TIGR00036">
    <property type="entry name" value="dapB"/>
    <property type="match status" value="1"/>
</dbReference>
<proteinExistence type="inferred from homology"/>
<comment type="catalytic activity">
    <reaction evidence="11 13">
        <text>(S)-2,3,4,5-tetrahydrodipicolinate + NADP(+) + H2O = (2S,4S)-4-hydroxy-2,3,4,5-tetrahydrodipicolinate + NADPH + H(+)</text>
        <dbReference type="Rhea" id="RHEA:35331"/>
        <dbReference type="ChEBI" id="CHEBI:15377"/>
        <dbReference type="ChEBI" id="CHEBI:15378"/>
        <dbReference type="ChEBI" id="CHEBI:16845"/>
        <dbReference type="ChEBI" id="CHEBI:57783"/>
        <dbReference type="ChEBI" id="CHEBI:58349"/>
        <dbReference type="ChEBI" id="CHEBI:67139"/>
        <dbReference type="EC" id="1.17.1.8"/>
    </reaction>
</comment>
<dbReference type="EMBL" id="CP123872">
    <property type="protein sequence ID" value="WND03624.1"/>
    <property type="molecule type" value="Genomic_DNA"/>
</dbReference>
<evidence type="ECO:0000256" key="7">
    <source>
        <dbReference type="ARBA" id="ARBA00023027"/>
    </source>
</evidence>
<dbReference type="SUPFAM" id="SSF51735">
    <property type="entry name" value="NAD(P)-binding Rossmann-fold domains"/>
    <property type="match status" value="1"/>
</dbReference>
<keyword evidence="7 13" id="KW-0520">NAD</keyword>
<keyword evidence="8 13" id="KW-0457">Lysine biosynthesis</keyword>
<organism evidence="16 17">
    <name type="scientific">Temperatibacter marinus</name>
    <dbReference type="NCBI Taxonomy" id="1456591"/>
    <lineage>
        <taxon>Bacteria</taxon>
        <taxon>Pseudomonadati</taxon>
        <taxon>Pseudomonadota</taxon>
        <taxon>Alphaproteobacteria</taxon>
        <taxon>Kordiimonadales</taxon>
        <taxon>Temperatibacteraceae</taxon>
        <taxon>Temperatibacter</taxon>
    </lineage>
</organism>
<dbReference type="PANTHER" id="PTHR20836">
    <property type="entry name" value="DIHYDRODIPICOLINATE REDUCTASE"/>
    <property type="match status" value="1"/>
</dbReference>
<keyword evidence="3 13" id="KW-0028">Amino-acid biosynthesis</keyword>
<evidence type="ECO:0000256" key="1">
    <source>
        <dbReference type="ARBA" id="ARBA00006642"/>
    </source>
</evidence>
<evidence type="ECO:0000256" key="2">
    <source>
        <dbReference type="ARBA" id="ARBA00022490"/>
    </source>
</evidence>
<dbReference type="InterPro" id="IPR022664">
    <property type="entry name" value="DapB_N_CS"/>
</dbReference>
<dbReference type="GO" id="GO:0016726">
    <property type="term" value="F:oxidoreductase activity, acting on CH or CH2 groups, NAD or NADP as acceptor"/>
    <property type="evidence" value="ECO:0007669"/>
    <property type="project" value="UniProtKB-UniRule"/>
</dbReference>
<dbReference type="GO" id="GO:0009089">
    <property type="term" value="P:lysine biosynthetic process via diaminopimelate"/>
    <property type="evidence" value="ECO:0007669"/>
    <property type="project" value="UniProtKB-UniRule"/>
</dbReference>
<dbReference type="AlphaFoldDB" id="A0AA52HA54"/>
<dbReference type="PIRSF" id="PIRSF000161">
    <property type="entry name" value="DHPR"/>
    <property type="match status" value="1"/>
</dbReference>
<evidence type="ECO:0000256" key="5">
    <source>
        <dbReference type="ARBA" id="ARBA00022915"/>
    </source>
</evidence>
<keyword evidence="17" id="KW-1185">Reference proteome</keyword>
<protein>
    <recommendedName>
        <fullName evidence="10 13">4-hydroxy-tetrahydrodipicolinate reductase</fullName>
        <shortName evidence="13">HTPA reductase</shortName>
        <ecNumber evidence="10 13">1.17.1.8</ecNumber>
    </recommendedName>
</protein>
<feature type="binding site" evidence="13">
    <location>
        <begin position="11"/>
        <end position="16"/>
    </location>
    <ligand>
        <name>NAD(+)</name>
        <dbReference type="ChEBI" id="CHEBI:57540"/>
    </ligand>
</feature>
<dbReference type="InterPro" id="IPR000846">
    <property type="entry name" value="DapB_N"/>
</dbReference>
<dbReference type="KEGG" id="tmk:QGN29_04455"/>
<dbReference type="SUPFAM" id="SSF55347">
    <property type="entry name" value="Glyceraldehyde-3-phosphate dehydrogenase-like, C-terminal domain"/>
    <property type="match status" value="1"/>
</dbReference>
<evidence type="ECO:0000256" key="12">
    <source>
        <dbReference type="ARBA" id="ARBA00049396"/>
    </source>
</evidence>
<evidence type="ECO:0000256" key="10">
    <source>
        <dbReference type="ARBA" id="ARBA00038983"/>
    </source>
</evidence>
<reference evidence="16" key="1">
    <citation type="submission" date="2023-04" db="EMBL/GenBank/DDBJ databases">
        <title>Complete genome sequence of Temperatibacter marinus.</title>
        <authorList>
            <person name="Rong J.-C."/>
            <person name="Yi M.-L."/>
            <person name="Zhao Q."/>
        </authorList>
    </citation>
    <scope>NUCLEOTIDE SEQUENCE</scope>
    <source>
        <strain evidence="16">NBRC 110045</strain>
    </source>
</reference>
<dbReference type="CDD" id="cd02274">
    <property type="entry name" value="DHDPR_N"/>
    <property type="match status" value="1"/>
</dbReference>
<dbReference type="PANTHER" id="PTHR20836:SF0">
    <property type="entry name" value="4-HYDROXY-TETRAHYDRODIPICOLINATE REDUCTASE 1, CHLOROPLASTIC-RELATED"/>
    <property type="match status" value="1"/>
</dbReference>
<comment type="pathway">
    <text evidence="9 13">Amino-acid biosynthesis; L-lysine biosynthesis via DAP pathway; (S)-tetrahydrodipicolinate from L-aspartate: step 4/4.</text>
</comment>
<keyword evidence="2 13" id="KW-0963">Cytoplasm</keyword>
<dbReference type="Gene3D" id="3.40.50.720">
    <property type="entry name" value="NAD(P)-binding Rossmann-like Domain"/>
    <property type="match status" value="1"/>
</dbReference>
<dbReference type="InterPro" id="IPR036291">
    <property type="entry name" value="NAD(P)-bd_dom_sf"/>
</dbReference>
<evidence type="ECO:0000256" key="13">
    <source>
        <dbReference type="HAMAP-Rule" id="MF_00102"/>
    </source>
</evidence>
<dbReference type="Gene3D" id="3.30.360.10">
    <property type="entry name" value="Dihydrodipicolinate Reductase, domain 2"/>
    <property type="match status" value="1"/>
</dbReference>
<comment type="subcellular location">
    <subcellularLocation>
        <location evidence="13">Cytoplasm</location>
    </subcellularLocation>
</comment>
<comment type="catalytic activity">
    <reaction evidence="12 13">
        <text>(S)-2,3,4,5-tetrahydrodipicolinate + NAD(+) + H2O = (2S,4S)-4-hydroxy-2,3,4,5-tetrahydrodipicolinate + NADH + H(+)</text>
        <dbReference type="Rhea" id="RHEA:35323"/>
        <dbReference type="ChEBI" id="CHEBI:15377"/>
        <dbReference type="ChEBI" id="CHEBI:15378"/>
        <dbReference type="ChEBI" id="CHEBI:16845"/>
        <dbReference type="ChEBI" id="CHEBI:57540"/>
        <dbReference type="ChEBI" id="CHEBI:57945"/>
        <dbReference type="ChEBI" id="CHEBI:67139"/>
        <dbReference type="EC" id="1.17.1.8"/>
    </reaction>
</comment>
<evidence type="ECO:0000256" key="3">
    <source>
        <dbReference type="ARBA" id="ARBA00022605"/>
    </source>
</evidence>
<comment type="subunit">
    <text evidence="13">Homotetramer.</text>
</comment>
<dbReference type="RefSeq" id="WP_310799477.1">
    <property type="nucleotide sequence ID" value="NZ_CP123872.1"/>
</dbReference>
<dbReference type="EC" id="1.17.1.8" evidence="10 13"/>
<dbReference type="InterPro" id="IPR023940">
    <property type="entry name" value="DHDPR_bac"/>
</dbReference>
<feature type="binding site" evidence="13">
    <location>
        <position position="153"/>
    </location>
    <ligand>
        <name>(S)-2,3,4,5-tetrahydrodipicolinate</name>
        <dbReference type="ChEBI" id="CHEBI:16845"/>
    </ligand>
</feature>
<comment type="caution">
    <text evidence="13">Was originally thought to be a dihydrodipicolinate reductase (DHDPR), catalyzing the conversion of dihydrodipicolinate to tetrahydrodipicolinate. However, it was shown in E.coli that the substrate of the enzymatic reaction is not dihydrodipicolinate (DHDP) but in fact (2S,4S)-4-hydroxy-2,3,4,5-tetrahydrodipicolinic acid (HTPA), the product released by the DapA-catalyzed reaction.</text>
</comment>
<feature type="domain" description="Dihydrodipicolinate reductase N-terminal" evidence="14">
    <location>
        <begin position="5"/>
        <end position="122"/>
    </location>
</feature>
<dbReference type="GO" id="GO:0050661">
    <property type="term" value="F:NADP binding"/>
    <property type="evidence" value="ECO:0007669"/>
    <property type="project" value="UniProtKB-UniRule"/>
</dbReference>
<evidence type="ECO:0000256" key="9">
    <source>
        <dbReference type="ARBA" id="ARBA00037922"/>
    </source>
</evidence>
<dbReference type="GO" id="GO:0005737">
    <property type="term" value="C:cytoplasm"/>
    <property type="evidence" value="ECO:0007669"/>
    <property type="project" value="UniProtKB-SubCell"/>
</dbReference>
<comment type="function">
    <text evidence="13">Catalyzes the conversion of 4-hydroxy-tetrahydrodipicolinate (HTPA) to tetrahydrodipicolinate.</text>
</comment>
<dbReference type="Pfam" id="PF01113">
    <property type="entry name" value="DapB_N"/>
    <property type="match status" value="1"/>
</dbReference>
<accession>A0AA52HA54</accession>
<evidence type="ECO:0000256" key="4">
    <source>
        <dbReference type="ARBA" id="ARBA00022857"/>
    </source>
</evidence>
<dbReference type="PROSITE" id="PS01298">
    <property type="entry name" value="DAPB"/>
    <property type="match status" value="1"/>
</dbReference>
<feature type="active site" description="Proton donor" evidence="13">
    <location>
        <position position="156"/>
    </location>
</feature>
<feature type="binding site" evidence="13">
    <location>
        <begin position="162"/>
        <end position="163"/>
    </location>
    <ligand>
        <name>(S)-2,3,4,5-tetrahydrodipicolinate</name>
        <dbReference type="ChEBI" id="CHEBI:16845"/>
    </ligand>
</feature>
<gene>
    <name evidence="13 16" type="primary">dapB</name>
    <name evidence="16" type="ORF">QGN29_04455</name>
</gene>
<dbReference type="InterPro" id="IPR022663">
    <property type="entry name" value="DapB_C"/>
</dbReference>
<feature type="binding site" evidence="13">
    <location>
        <position position="37"/>
    </location>
    <ligand>
        <name>NAD(+)</name>
        <dbReference type="ChEBI" id="CHEBI:57540"/>
    </ligand>
</feature>
<feature type="binding site" evidence="13">
    <location>
        <position position="38"/>
    </location>
    <ligand>
        <name>NADP(+)</name>
        <dbReference type="ChEBI" id="CHEBI:58349"/>
    </ligand>
</feature>
<feature type="binding site" evidence="13">
    <location>
        <begin position="95"/>
        <end position="97"/>
    </location>
    <ligand>
        <name>NAD(+)</name>
        <dbReference type="ChEBI" id="CHEBI:57540"/>
    </ligand>
</feature>
<evidence type="ECO:0000256" key="11">
    <source>
        <dbReference type="ARBA" id="ARBA00049080"/>
    </source>
</evidence>
<dbReference type="GO" id="GO:0008839">
    <property type="term" value="F:4-hydroxy-tetrahydrodipicolinate reductase"/>
    <property type="evidence" value="ECO:0007669"/>
    <property type="project" value="UniProtKB-UniRule"/>
</dbReference>
<feature type="binding site" evidence="13">
    <location>
        <begin position="119"/>
        <end position="122"/>
    </location>
    <ligand>
        <name>NAD(+)</name>
        <dbReference type="ChEBI" id="CHEBI:57540"/>
    </ligand>
</feature>
<dbReference type="FunFam" id="3.30.360.10:FF:000004">
    <property type="entry name" value="4-hydroxy-tetrahydrodipicolinate reductase"/>
    <property type="match status" value="1"/>
</dbReference>
<dbReference type="Proteomes" id="UP001268683">
    <property type="component" value="Chromosome"/>
</dbReference>
<dbReference type="Pfam" id="PF05173">
    <property type="entry name" value="DapB_C"/>
    <property type="match status" value="1"/>
</dbReference>
<sequence>MADRIHVGILGAMGRMGQELVQAVLKTKGLDLAAGSEREDHRMVGGAIPGTDAPLFSKAKDVFKASDVVIDFTSPGNTAVHAALAGDTKTALIVGTTGISKDDDALLDEAGNLAVIIQAGNMSMGVNLLTALTRRVAKALDNDWDIEVYEAHHRNKVDAPSGTALMLGEAAAAGRGVNHDDVCDRGRDGLTGARKRGAIGYSAMRGGGIVGEHTVGFYSENERLELSHRAENRGLFASGAMKAALWSKGQKNGRYDMLDVLGIV</sequence>
<evidence type="ECO:0000259" key="14">
    <source>
        <dbReference type="Pfam" id="PF01113"/>
    </source>
</evidence>
<keyword evidence="6 13" id="KW-0560">Oxidoreductase</keyword>
<evidence type="ECO:0000259" key="15">
    <source>
        <dbReference type="Pfam" id="PF05173"/>
    </source>
</evidence>
<evidence type="ECO:0000313" key="17">
    <source>
        <dbReference type="Proteomes" id="UP001268683"/>
    </source>
</evidence>
<dbReference type="HAMAP" id="MF_00102">
    <property type="entry name" value="DapB"/>
    <property type="match status" value="1"/>
</dbReference>
<feature type="active site" description="Proton donor/acceptor" evidence="13">
    <location>
        <position position="152"/>
    </location>
</feature>